<reference evidence="2 3" key="1">
    <citation type="submission" date="2020-04" db="EMBL/GenBank/DDBJ databases">
        <title>Pseudoalteromonas caenipelagi sp. nov., isolated from a tidal flat.</title>
        <authorList>
            <person name="Park S."/>
            <person name="Yoon J.-H."/>
        </authorList>
    </citation>
    <scope>NUCLEOTIDE SEQUENCE [LARGE SCALE GENOMIC DNA]</scope>
    <source>
        <strain evidence="2 3">JBTF-M23</strain>
    </source>
</reference>
<dbReference type="InterPro" id="IPR037135">
    <property type="entry name" value="DUF1653-like_dom_sf"/>
</dbReference>
<dbReference type="InterPro" id="IPR023387">
    <property type="entry name" value="DUF1653-like_dom"/>
</dbReference>
<feature type="domain" description="DUF1653" evidence="1">
    <location>
        <begin position="8"/>
        <end position="68"/>
    </location>
</feature>
<evidence type="ECO:0000313" key="3">
    <source>
        <dbReference type="Proteomes" id="UP000586305"/>
    </source>
</evidence>
<comment type="caution">
    <text evidence="2">The sequence shown here is derived from an EMBL/GenBank/DDBJ whole genome shotgun (WGS) entry which is preliminary data.</text>
</comment>
<dbReference type="Gene3D" id="2.30.30.320">
    <property type="entry name" value="DUF1653-like domain"/>
    <property type="match status" value="1"/>
</dbReference>
<name>A0A849VE44_9GAMM</name>
<dbReference type="AlphaFoldDB" id="A0A849VE44"/>
<evidence type="ECO:0000313" key="2">
    <source>
        <dbReference type="EMBL" id="NOU51662.1"/>
    </source>
</evidence>
<proteinExistence type="predicted"/>
<evidence type="ECO:0000259" key="1">
    <source>
        <dbReference type="Pfam" id="PF07866"/>
    </source>
</evidence>
<accession>A0A849VE44</accession>
<sequence length="73" mass="8691">MKQSLKLGIYQHYKGPKYRVFHVATHSETGEKMVVYQTLYGDFDFWVRPLDMFSEQVQINGELIPRFKFISTD</sequence>
<gene>
    <name evidence="2" type="ORF">HG263_14090</name>
</gene>
<dbReference type="EMBL" id="JABBPG010000005">
    <property type="protein sequence ID" value="NOU51662.1"/>
    <property type="molecule type" value="Genomic_DNA"/>
</dbReference>
<dbReference type="Pfam" id="PF07866">
    <property type="entry name" value="DUF1653"/>
    <property type="match status" value="1"/>
</dbReference>
<protein>
    <submittedName>
        <fullName evidence="2">DUF1653 domain-containing protein</fullName>
    </submittedName>
</protein>
<dbReference type="RefSeq" id="WP_171626711.1">
    <property type="nucleotide sequence ID" value="NZ_JABBPG010000005.1"/>
</dbReference>
<organism evidence="2 3">
    <name type="scientific">Pseudoalteromonas caenipelagi</name>
    <dbReference type="NCBI Taxonomy" id="2726988"/>
    <lineage>
        <taxon>Bacteria</taxon>
        <taxon>Pseudomonadati</taxon>
        <taxon>Pseudomonadota</taxon>
        <taxon>Gammaproteobacteria</taxon>
        <taxon>Alteromonadales</taxon>
        <taxon>Pseudoalteromonadaceae</taxon>
        <taxon>Pseudoalteromonas</taxon>
    </lineage>
</organism>
<keyword evidence="3" id="KW-1185">Reference proteome</keyword>
<dbReference type="Proteomes" id="UP000586305">
    <property type="component" value="Unassembled WGS sequence"/>
</dbReference>